<evidence type="ECO:0008006" key="3">
    <source>
        <dbReference type="Google" id="ProtNLM"/>
    </source>
</evidence>
<name>A0A9X2VL77_9PSEU</name>
<dbReference type="RefSeq" id="WP_259622745.1">
    <property type="nucleotide sequence ID" value="NZ_JANYMP010000004.1"/>
</dbReference>
<evidence type="ECO:0000313" key="1">
    <source>
        <dbReference type="EMBL" id="MCS7477233.1"/>
    </source>
</evidence>
<gene>
    <name evidence="1" type="ORF">NZH93_10250</name>
</gene>
<dbReference type="PROSITE" id="PS51257">
    <property type="entry name" value="PROKAR_LIPOPROTEIN"/>
    <property type="match status" value="1"/>
</dbReference>
<dbReference type="PANTHER" id="PTHR39335">
    <property type="entry name" value="BLL4220 PROTEIN"/>
    <property type="match status" value="1"/>
</dbReference>
<protein>
    <recommendedName>
        <fullName evidence="3">Lipoprotein with Yx(FWY)xxD motif</fullName>
    </recommendedName>
</protein>
<dbReference type="Proteomes" id="UP001141259">
    <property type="component" value="Unassembled WGS sequence"/>
</dbReference>
<dbReference type="PANTHER" id="PTHR39335:SF1">
    <property type="entry name" value="BLL4220 PROTEIN"/>
    <property type="match status" value="1"/>
</dbReference>
<keyword evidence="2" id="KW-1185">Reference proteome</keyword>
<sequence length="160" mass="16820">MGTGLVRTLLLCGALTACTTTVHSTAVPEPGIEPGPPPTTVQLGRNPLLGDVVVDGEGFTLYRHDRDTANPSVSVCTGECTATWRPVLVSDAIPFRNLDQDFLDTVLRPDGGRQMTVGGWPAYRFVDDRVPGQVSGQGLEDAWFALAPNGTKAGGGKKTG</sequence>
<dbReference type="GO" id="GO:0043448">
    <property type="term" value="P:alkane catabolic process"/>
    <property type="evidence" value="ECO:0007669"/>
    <property type="project" value="TreeGrafter"/>
</dbReference>
<dbReference type="Pfam" id="PF03640">
    <property type="entry name" value="Lipoprotein_15"/>
    <property type="match status" value="2"/>
</dbReference>
<dbReference type="AlphaFoldDB" id="A0A9X2VL77"/>
<organism evidence="1 2">
    <name type="scientific">Umezawaea endophytica</name>
    <dbReference type="NCBI Taxonomy" id="1654476"/>
    <lineage>
        <taxon>Bacteria</taxon>
        <taxon>Bacillati</taxon>
        <taxon>Actinomycetota</taxon>
        <taxon>Actinomycetes</taxon>
        <taxon>Pseudonocardiales</taxon>
        <taxon>Pseudonocardiaceae</taxon>
        <taxon>Umezawaea</taxon>
    </lineage>
</organism>
<comment type="caution">
    <text evidence="1">The sequence shown here is derived from an EMBL/GenBank/DDBJ whole genome shotgun (WGS) entry which is preliminary data.</text>
</comment>
<dbReference type="InterPro" id="IPR005297">
    <property type="entry name" value="Lipoprotein_repeat"/>
</dbReference>
<evidence type="ECO:0000313" key="2">
    <source>
        <dbReference type="Proteomes" id="UP001141259"/>
    </source>
</evidence>
<proteinExistence type="predicted"/>
<accession>A0A9X2VL77</accession>
<dbReference type="EMBL" id="JANYMP010000004">
    <property type="protein sequence ID" value="MCS7477233.1"/>
    <property type="molecule type" value="Genomic_DNA"/>
</dbReference>
<reference evidence="1" key="1">
    <citation type="submission" date="2022-08" db="EMBL/GenBank/DDBJ databases">
        <authorList>
            <person name="Tistechok S."/>
            <person name="Samborskyy M."/>
            <person name="Roman I."/>
        </authorList>
    </citation>
    <scope>NUCLEOTIDE SEQUENCE</scope>
    <source>
        <strain evidence="1">DSM 103496</strain>
    </source>
</reference>